<proteinExistence type="predicted"/>
<protein>
    <submittedName>
        <fullName evidence="1">Uncharacterized protein</fullName>
    </submittedName>
</protein>
<dbReference type="EMBL" id="JH689149">
    <property type="protein sequence ID" value="EJD32267.1"/>
    <property type="molecule type" value="Genomic_DNA"/>
</dbReference>
<gene>
    <name evidence="1" type="ORF">AURDEDRAFT_132193</name>
</gene>
<dbReference type="AlphaFoldDB" id="J0D124"/>
<name>J0D124_AURST</name>
<accession>J0D124</accession>
<keyword evidence="2" id="KW-1185">Reference proteome</keyword>
<evidence type="ECO:0000313" key="1">
    <source>
        <dbReference type="EMBL" id="EJD32267.1"/>
    </source>
</evidence>
<organism evidence="1 2">
    <name type="scientific">Auricularia subglabra (strain TFB-10046 / SS5)</name>
    <name type="common">White-rot fungus</name>
    <name type="synonym">Auricularia delicata (strain TFB10046)</name>
    <dbReference type="NCBI Taxonomy" id="717982"/>
    <lineage>
        <taxon>Eukaryota</taxon>
        <taxon>Fungi</taxon>
        <taxon>Dikarya</taxon>
        <taxon>Basidiomycota</taxon>
        <taxon>Agaricomycotina</taxon>
        <taxon>Agaricomycetes</taxon>
        <taxon>Auriculariales</taxon>
        <taxon>Auriculariaceae</taxon>
        <taxon>Auricularia</taxon>
    </lineage>
</organism>
<dbReference type="KEGG" id="adl:AURDEDRAFT_132193"/>
<sequence>MIGIIRRRANYRLASLRVVHFAGNTWPGASHCWSRIFMMTLPLCQQISFLISNPKNIQQERAASSRPAEAPIPAPEKRLAPRWTLRSLSLSDVWIDGNELVLDAMPCLDDLHLKGGSIVLLEELRHTYVPLLSTIILEFDEHTWPPESLCRFAGLRREASVKKLLLSGTGWRFSDFVPAIIQWHGLEHLGLEGQIEPGFFDALGDRMPQTLASRLQVLEVIYSNPLNEILLPLVSFLRCKARISGNQALSSLLLRPVQGTAPCLAAAIDTGPIVPQFTRCGVTVWDVLNFSGPSFRLLRHLIRITAWVGTWCVMYRTLNSPASCIHLSWIMHTVFEMVFTFVAFEDWMACTAGRSLRRLCRQVFGLVYEVLMKEEGSVILMGCLKDSAVLLINIALVIASCCLS</sequence>
<dbReference type="InParanoid" id="J0D124"/>
<reference evidence="2" key="1">
    <citation type="journal article" date="2012" name="Science">
        <title>The Paleozoic origin of enzymatic lignin decomposition reconstructed from 31 fungal genomes.</title>
        <authorList>
            <person name="Floudas D."/>
            <person name="Binder M."/>
            <person name="Riley R."/>
            <person name="Barry K."/>
            <person name="Blanchette R.A."/>
            <person name="Henrissat B."/>
            <person name="Martinez A.T."/>
            <person name="Otillar R."/>
            <person name="Spatafora J.W."/>
            <person name="Yadav J.S."/>
            <person name="Aerts A."/>
            <person name="Benoit I."/>
            <person name="Boyd A."/>
            <person name="Carlson A."/>
            <person name="Copeland A."/>
            <person name="Coutinho P.M."/>
            <person name="de Vries R.P."/>
            <person name="Ferreira P."/>
            <person name="Findley K."/>
            <person name="Foster B."/>
            <person name="Gaskell J."/>
            <person name="Glotzer D."/>
            <person name="Gorecki P."/>
            <person name="Heitman J."/>
            <person name="Hesse C."/>
            <person name="Hori C."/>
            <person name="Igarashi K."/>
            <person name="Jurgens J.A."/>
            <person name="Kallen N."/>
            <person name="Kersten P."/>
            <person name="Kohler A."/>
            <person name="Kuees U."/>
            <person name="Kumar T.K.A."/>
            <person name="Kuo A."/>
            <person name="LaButti K."/>
            <person name="Larrondo L.F."/>
            <person name="Lindquist E."/>
            <person name="Ling A."/>
            <person name="Lombard V."/>
            <person name="Lucas S."/>
            <person name="Lundell T."/>
            <person name="Martin R."/>
            <person name="McLaughlin D.J."/>
            <person name="Morgenstern I."/>
            <person name="Morin E."/>
            <person name="Murat C."/>
            <person name="Nagy L.G."/>
            <person name="Nolan M."/>
            <person name="Ohm R.A."/>
            <person name="Patyshakuliyeva A."/>
            <person name="Rokas A."/>
            <person name="Ruiz-Duenas F.J."/>
            <person name="Sabat G."/>
            <person name="Salamov A."/>
            <person name="Samejima M."/>
            <person name="Schmutz J."/>
            <person name="Slot J.C."/>
            <person name="St John F."/>
            <person name="Stenlid J."/>
            <person name="Sun H."/>
            <person name="Sun S."/>
            <person name="Syed K."/>
            <person name="Tsang A."/>
            <person name="Wiebenga A."/>
            <person name="Young D."/>
            <person name="Pisabarro A."/>
            <person name="Eastwood D.C."/>
            <person name="Martin F."/>
            <person name="Cullen D."/>
            <person name="Grigoriev I.V."/>
            <person name="Hibbett D.S."/>
        </authorList>
    </citation>
    <scope>NUCLEOTIDE SEQUENCE [LARGE SCALE GENOMIC DNA]</scope>
    <source>
        <strain evidence="2">TFB10046</strain>
    </source>
</reference>
<dbReference type="Proteomes" id="UP000006514">
    <property type="component" value="Unassembled WGS sequence"/>
</dbReference>
<evidence type="ECO:0000313" key="2">
    <source>
        <dbReference type="Proteomes" id="UP000006514"/>
    </source>
</evidence>